<organism evidence="1">
    <name type="scientific">candidate division WOR-3 bacterium</name>
    <dbReference type="NCBI Taxonomy" id="2052148"/>
    <lineage>
        <taxon>Bacteria</taxon>
        <taxon>Bacteria division WOR-3</taxon>
    </lineage>
</organism>
<dbReference type="EMBL" id="DSBX01000293">
    <property type="protein sequence ID" value="HDR00153.1"/>
    <property type="molecule type" value="Genomic_DNA"/>
</dbReference>
<name>A0A7V0T6N5_UNCW3</name>
<proteinExistence type="predicted"/>
<dbReference type="Proteomes" id="UP000885672">
    <property type="component" value="Unassembled WGS sequence"/>
</dbReference>
<evidence type="ECO:0000313" key="1">
    <source>
        <dbReference type="EMBL" id="HDR00153.1"/>
    </source>
</evidence>
<protein>
    <submittedName>
        <fullName evidence="1">Uncharacterized protein</fullName>
    </submittedName>
</protein>
<reference evidence="1" key="1">
    <citation type="journal article" date="2020" name="mSystems">
        <title>Genome- and Community-Level Interaction Insights into Carbon Utilization and Element Cycling Functions of Hydrothermarchaeota in Hydrothermal Sediment.</title>
        <authorList>
            <person name="Zhou Z."/>
            <person name="Liu Y."/>
            <person name="Xu W."/>
            <person name="Pan J."/>
            <person name="Luo Z.H."/>
            <person name="Li M."/>
        </authorList>
    </citation>
    <scope>NUCLEOTIDE SEQUENCE [LARGE SCALE GENOMIC DNA]</scope>
    <source>
        <strain evidence="1">SpSt-1182</strain>
    </source>
</reference>
<comment type="caution">
    <text evidence="1">The sequence shown here is derived from an EMBL/GenBank/DDBJ whole genome shotgun (WGS) entry which is preliminary data.</text>
</comment>
<accession>A0A7V0T6N5</accession>
<dbReference type="AlphaFoldDB" id="A0A7V0T6N5"/>
<gene>
    <name evidence="1" type="ORF">ENN51_07725</name>
</gene>
<sequence>MPTVFLKSGGTATCVGYTVKDGVAKLIEVEFKDTAVPADKAKQPEAVVALDNILYIIPDRP</sequence>